<sequence length="71" mass="7459">MVRLGHPTDTKPTVDPRVNVVVSLALRRSRPEGVAGPTTAFTSLPIAVVGRGVRSLGGTVRGVRRDRATLG</sequence>
<evidence type="ECO:0000313" key="1">
    <source>
        <dbReference type="EMBL" id="OPC84174.1"/>
    </source>
</evidence>
<gene>
    <name evidence="1" type="ORF">B4N89_27500</name>
</gene>
<name>A0A1T3P539_9ACTN</name>
<organism evidence="1 2">
    <name type="scientific">Embleya scabrispora</name>
    <dbReference type="NCBI Taxonomy" id="159449"/>
    <lineage>
        <taxon>Bacteria</taxon>
        <taxon>Bacillati</taxon>
        <taxon>Actinomycetota</taxon>
        <taxon>Actinomycetes</taxon>
        <taxon>Kitasatosporales</taxon>
        <taxon>Streptomycetaceae</taxon>
        <taxon>Embleya</taxon>
    </lineage>
</organism>
<dbReference type="EMBL" id="MWQN01000001">
    <property type="protein sequence ID" value="OPC84174.1"/>
    <property type="molecule type" value="Genomic_DNA"/>
</dbReference>
<reference evidence="1 2" key="1">
    <citation type="submission" date="2017-03" db="EMBL/GenBank/DDBJ databases">
        <title>Draft genome sequence of Streptomyces scabrisporus NF3, endophyte isolated from Amphipterygium adstringens.</title>
        <authorList>
            <person name="Vazquez M."/>
            <person name="Ceapa C.D."/>
            <person name="Rodriguez Luna D."/>
            <person name="Sanchez Esquivel S."/>
        </authorList>
    </citation>
    <scope>NUCLEOTIDE SEQUENCE [LARGE SCALE GENOMIC DNA]</scope>
    <source>
        <strain evidence="1 2">NF3</strain>
    </source>
</reference>
<accession>A0A1T3P539</accession>
<dbReference type="Proteomes" id="UP000190037">
    <property type="component" value="Unassembled WGS sequence"/>
</dbReference>
<dbReference type="AlphaFoldDB" id="A0A1T3P539"/>
<evidence type="ECO:0000313" key="2">
    <source>
        <dbReference type="Proteomes" id="UP000190037"/>
    </source>
</evidence>
<keyword evidence="2" id="KW-1185">Reference proteome</keyword>
<comment type="caution">
    <text evidence="1">The sequence shown here is derived from an EMBL/GenBank/DDBJ whole genome shotgun (WGS) entry which is preliminary data.</text>
</comment>
<protein>
    <submittedName>
        <fullName evidence="1">Uncharacterized protein</fullName>
    </submittedName>
</protein>
<proteinExistence type="predicted"/>